<feature type="compositionally biased region" description="Low complexity" evidence="1">
    <location>
        <begin position="54"/>
        <end position="82"/>
    </location>
</feature>
<reference evidence="3" key="2">
    <citation type="submission" date="2017-10" db="EMBL/GenBank/DDBJ databases">
        <title>Ladona fulva Genome sequencing and assembly.</title>
        <authorList>
            <person name="Murali S."/>
            <person name="Richards S."/>
            <person name="Bandaranaike D."/>
            <person name="Bellair M."/>
            <person name="Blankenburg K."/>
            <person name="Chao H."/>
            <person name="Dinh H."/>
            <person name="Doddapaneni H."/>
            <person name="Dugan-Rocha S."/>
            <person name="Elkadiri S."/>
            <person name="Gnanaolivu R."/>
            <person name="Hernandez B."/>
            <person name="Skinner E."/>
            <person name="Javaid M."/>
            <person name="Lee S."/>
            <person name="Li M."/>
            <person name="Ming W."/>
            <person name="Munidasa M."/>
            <person name="Muniz J."/>
            <person name="Nguyen L."/>
            <person name="Hughes D."/>
            <person name="Osuji N."/>
            <person name="Pu L.-L."/>
            <person name="Puazo M."/>
            <person name="Qu C."/>
            <person name="Quiroz J."/>
            <person name="Raj R."/>
            <person name="Weissenberger G."/>
            <person name="Xin Y."/>
            <person name="Zou X."/>
            <person name="Han Y."/>
            <person name="Worley K."/>
            <person name="Muzny D."/>
            <person name="Gibbs R."/>
        </authorList>
    </citation>
    <scope>NUCLEOTIDE SEQUENCE</scope>
    <source>
        <strain evidence="3">Sampled in the wild</strain>
    </source>
</reference>
<dbReference type="PANTHER" id="PTHR13280">
    <property type="entry name" value="PHOSPHOFURIN ACIDIC CLUSTER SORTING PROTEIN"/>
    <property type="match status" value="1"/>
</dbReference>
<evidence type="ECO:0000313" key="4">
    <source>
        <dbReference type="Proteomes" id="UP000792457"/>
    </source>
</evidence>
<dbReference type="PANTHER" id="PTHR13280:SF17">
    <property type="entry name" value="KRUEPPEL TARGET AT 95D, ISOFORM A"/>
    <property type="match status" value="1"/>
</dbReference>
<comment type="caution">
    <text evidence="3">The sequence shown here is derived from an EMBL/GenBank/DDBJ whole genome shotgun (WGS) entry which is preliminary data.</text>
</comment>
<dbReference type="EMBL" id="KZ308283">
    <property type="protein sequence ID" value="KAG8226471.1"/>
    <property type="molecule type" value="Genomic_DNA"/>
</dbReference>
<dbReference type="AlphaFoldDB" id="A0A8K0K1A0"/>
<name>A0A8K0K1A0_LADFU</name>
<feature type="compositionally biased region" description="Polar residues" evidence="1">
    <location>
        <begin position="1"/>
        <end position="11"/>
    </location>
</feature>
<sequence length="324" mass="33445">MGSTEGSTSASVDLDDSAILTQPPSMTNTPGSSIPGVPSAGSLIGGNQGQLLCPGGQTMPPSGSPPSGLQAGQSQQLSLLHPIPAPVPASPAVTPGPDPSSTAIPIPAQQGTERREVQPQKTTPPGSPNFSTFYIGPQPPQTVAKESLLEPMELQLDYWLAPGKGTDVSSGGIGGVIGGTGGGGLAGVVGGGGGGKAAKGESNPSSAKSTLKTTFRSLVVQRLPPLGEVPSPHFLITFSTKEKKQKIMRLGKKKEKERENEPKSQVVEGVSRLICSPKTHNIPMRVCIDGTEWAGVKFFQLSAQWQTHIKHFPVAMFALPEPSA</sequence>
<evidence type="ECO:0000259" key="2">
    <source>
        <dbReference type="Pfam" id="PF10254"/>
    </source>
</evidence>
<feature type="compositionally biased region" description="Polar residues" evidence="1">
    <location>
        <begin position="119"/>
        <end position="132"/>
    </location>
</feature>
<feature type="compositionally biased region" description="Pro residues" evidence="1">
    <location>
        <begin position="83"/>
        <end position="98"/>
    </location>
</feature>
<dbReference type="InterPro" id="IPR019381">
    <property type="entry name" value="PACS1/2_C"/>
</dbReference>
<feature type="compositionally biased region" description="Polar residues" evidence="1">
    <location>
        <begin position="19"/>
        <end position="32"/>
    </location>
</feature>
<reference evidence="3" key="1">
    <citation type="submission" date="2013-04" db="EMBL/GenBank/DDBJ databases">
        <authorList>
            <person name="Qu J."/>
            <person name="Murali S.C."/>
            <person name="Bandaranaike D."/>
            <person name="Bellair M."/>
            <person name="Blankenburg K."/>
            <person name="Chao H."/>
            <person name="Dinh H."/>
            <person name="Doddapaneni H."/>
            <person name="Downs B."/>
            <person name="Dugan-Rocha S."/>
            <person name="Elkadiri S."/>
            <person name="Gnanaolivu R.D."/>
            <person name="Hernandez B."/>
            <person name="Javaid M."/>
            <person name="Jayaseelan J.C."/>
            <person name="Lee S."/>
            <person name="Li M."/>
            <person name="Ming W."/>
            <person name="Munidasa M."/>
            <person name="Muniz J."/>
            <person name="Nguyen L."/>
            <person name="Ongeri F."/>
            <person name="Osuji N."/>
            <person name="Pu L.-L."/>
            <person name="Puazo M."/>
            <person name="Qu C."/>
            <person name="Quiroz J."/>
            <person name="Raj R."/>
            <person name="Weissenberger G."/>
            <person name="Xin Y."/>
            <person name="Zou X."/>
            <person name="Han Y."/>
            <person name="Richards S."/>
            <person name="Worley K."/>
            <person name="Muzny D."/>
            <person name="Gibbs R."/>
        </authorList>
    </citation>
    <scope>NUCLEOTIDE SEQUENCE</scope>
    <source>
        <strain evidence="3">Sampled in the wild</strain>
    </source>
</reference>
<feature type="domain" description="Phosphofurin acidic cluster sorting protein 1/2 C-terminal" evidence="2">
    <location>
        <begin position="116"/>
        <end position="318"/>
    </location>
</feature>
<dbReference type="OrthoDB" id="28829at2759"/>
<dbReference type="Pfam" id="PF10254">
    <property type="entry name" value="Pacs-1"/>
    <property type="match status" value="1"/>
</dbReference>
<keyword evidence="4" id="KW-1185">Reference proteome</keyword>
<proteinExistence type="predicted"/>
<accession>A0A8K0K1A0</accession>
<gene>
    <name evidence="3" type="ORF">J437_LFUL008769</name>
</gene>
<dbReference type="GO" id="GO:0072659">
    <property type="term" value="P:protein localization to plasma membrane"/>
    <property type="evidence" value="ECO:0007669"/>
    <property type="project" value="TreeGrafter"/>
</dbReference>
<protein>
    <recommendedName>
        <fullName evidence="2">Phosphofurin acidic cluster sorting protein 1/2 C-terminal domain-containing protein</fullName>
    </recommendedName>
</protein>
<organism evidence="3 4">
    <name type="scientific">Ladona fulva</name>
    <name type="common">Scarce chaser dragonfly</name>
    <name type="synonym">Libellula fulva</name>
    <dbReference type="NCBI Taxonomy" id="123851"/>
    <lineage>
        <taxon>Eukaryota</taxon>
        <taxon>Metazoa</taxon>
        <taxon>Ecdysozoa</taxon>
        <taxon>Arthropoda</taxon>
        <taxon>Hexapoda</taxon>
        <taxon>Insecta</taxon>
        <taxon>Pterygota</taxon>
        <taxon>Palaeoptera</taxon>
        <taxon>Odonata</taxon>
        <taxon>Epiprocta</taxon>
        <taxon>Anisoptera</taxon>
        <taxon>Libelluloidea</taxon>
        <taxon>Libellulidae</taxon>
        <taxon>Ladona</taxon>
    </lineage>
</organism>
<feature type="region of interest" description="Disordered" evidence="1">
    <location>
        <begin position="1"/>
        <end position="132"/>
    </location>
</feature>
<dbReference type="Proteomes" id="UP000792457">
    <property type="component" value="Unassembled WGS sequence"/>
</dbReference>
<evidence type="ECO:0000313" key="3">
    <source>
        <dbReference type="EMBL" id="KAG8226471.1"/>
    </source>
</evidence>
<evidence type="ECO:0000256" key="1">
    <source>
        <dbReference type="SAM" id="MobiDB-lite"/>
    </source>
</evidence>